<dbReference type="EMBL" id="KQ976417">
    <property type="protein sequence ID" value="KYM89607.1"/>
    <property type="molecule type" value="Genomic_DNA"/>
</dbReference>
<sequence length="63" mass="7286">MFIISKNKRQLSFGEDAAFDLLFTVAKSPILEQILHTKISTNHNREIIIFICKNYLYSSRIGP</sequence>
<gene>
    <name evidence="1" type="ORF">ALC53_01919</name>
</gene>
<reference evidence="1 2" key="1">
    <citation type="submission" date="2015-09" db="EMBL/GenBank/DDBJ databases">
        <title>Atta colombica WGS genome.</title>
        <authorList>
            <person name="Nygaard S."/>
            <person name="Hu H."/>
            <person name="Boomsma J."/>
            <person name="Zhang G."/>
        </authorList>
    </citation>
    <scope>NUCLEOTIDE SEQUENCE [LARGE SCALE GENOMIC DNA]</scope>
    <source>
        <strain evidence="1">Treedump-2</strain>
        <tissue evidence="1">Whole body</tissue>
    </source>
</reference>
<accession>A0A195BRE8</accession>
<dbReference type="Proteomes" id="UP000078540">
    <property type="component" value="Unassembled WGS sequence"/>
</dbReference>
<name>A0A195BRE8_9HYME</name>
<organism evidence="1 2">
    <name type="scientific">Atta colombica</name>
    <dbReference type="NCBI Taxonomy" id="520822"/>
    <lineage>
        <taxon>Eukaryota</taxon>
        <taxon>Metazoa</taxon>
        <taxon>Ecdysozoa</taxon>
        <taxon>Arthropoda</taxon>
        <taxon>Hexapoda</taxon>
        <taxon>Insecta</taxon>
        <taxon>Pterygota</taxon>
        <taxon>Neoptera</taxon>
        <taxon>Endopterygota</taxon>
        <taxon>Hymenoptera</taxon>
        <taxon>Apocrita</taxon>
        <taxon>Aculeata</taxon>
        <taxon>Formicoidea</taxon>
        <taxon>Formicidae</taxon>
        <taxon>Myrmicinae</taxon>
        <taxon>Atta</taxon>
    </lineage>
</organism>
<protein>
    <submittedName>
        <fullName evidence="1">Uncharacterized protein</fullName>
    </submittedName>
</protein>
<evidence type="ECO:0000313" key="2">
    <source>
        <dbReference type="Proteomes" id="UP000078540"/>
    </source>
</evidence>
<keyword evidence="2" id="KW-1185">Reference proteome</keyword>
<proteinExistence type="predicted"/>
<evidence type="ECO:0000313" key="1">
    <source>
        <dbReference type="EMBL" id="KYM89607.1"/>
    </source>
</evidence>
<dbReference type="AlphaFoldDB" id="A0A195BRE8"/>